<proteinExistence type="predicted"/>
<keyword evidence="2" id="KW-0472">Membrane</keyword>
<organism evidence="3 4">
    <name type="scientific">Cellulosimicrobium aquatile</name>
    <dbReference type="NCBI Taxonomy" id="1612203"/>
    <lineage>
        <taxon>Bacteria</taxon>
        <taxon>Bacillati</taxon>
        <taxon>Actinomycetota</taxon>
        <taxon>Actinomycetes</taxon>
        <taxon>Micrococcales</taxon>
        <taxon>Promicromonosporaceae</taxon>
        <taxon>Cellulosimicrobium</taxon>
    </lineage>
</organism>
<evidence type="ECO:0000313" key="3">
    <source>
        <dbReference type="EMBL" id="SIQ25552.1"/>
    </source>
</evidence>
<dbReference type="RefSeq" id="WP_076404719.1">
    <property type="nucleotide sequence ID" value="NZ_FTMI01000003.1"/>
</dbReference>
<evidence type="ECO:0000313" key="4">
    <source>
        <dbReference type="Proteomes" id="UP000186235"/>
    </source>
</evidence>
<name>A0A1N6RA54_9MICO</name>
<gene>
    <name evidence="3" type="ORF">SAMN05518682_1786</name>
</gene>
<keyword evidence="2" id="KW-0812">Transmembrane</keyword>
<dbReference type="Proteomes" id="UP000186235">
    <property type="component" value="Unassembled WGS sequence"/>
</dbReference>
<reference evidence="4" key="1">
    <citation type="submission" date="2017-01" db="EMBL/GenBank/DDBJ databases">
        <authorList>
            <person name="Varghese N."/>
            <person name="Submissions S."/>
        </authorList>
    </citation>
    <scope>NUCLEOTIDE SEQUENCE [LARGE SCALE GENOMIC DNA]</scope>
    <source>
        <strain evidence="4">3bp</strain>
    </source>
</reference>
<feature type="region of interest" description="Disordered" evidence="1">
    <location>
        <begin position="72"/>
        <end position="94"/>
    </location>
</feature>
<keyword evidence="2" id="KW-1133">Transmembrane helix</keyword>
<dbReference type="EMBL" id="FTMI01000003">
    <property type="protein sequence ID" value="SIQ25552.1"/>
    <property type="molecule type" value="Genomic_DNA"/>
</dbReference>
<accession>A0A1N6RA54</accession>
<dbReference type="AlphaFoldDB" id="A0A1N6RA54"/>
<protein>
    <submittedName>
        <fullName evidence="3">Uncharacterized protein</fullName>
    </submittedName>
</protein>
<keyword evidence="4" id="KW-1185">Reference proteome</keyword>
<evidence type="ECO:0000256" key="2">
    <source>
        <dbReference type="SAM" id="Phobius"/>
    </source>
</evidence>
<feature type="transmembrane region" description="Helical" evidence="2">
    <location>
        <begin position="40"/>
        <end position="66"/>
    </location>
</feature>
<sequence length="94" mass="9856">MPPRLTARTMLWTGLGLTVGSALVQNVGLMNLAYPFAGTWFVGVLLTVLQVAFTGGVGLAAGSFVVRALQPDDVASPGRSPAASPWEDRDNRLS</sequence>
<evidence type="ECO:0000256" key="1">
    <source>
        <dbReference type="SAM" id="MobiDB-lite"/>
    </source>
</evidence>